<keyword evidence="6" id="KW-1185">Reference proteome</keyword>
<reference evidence="5 6" key="1">
    <citation type="submission" date="2020-03" db="EMBL/GenBank/DDBJ databases">
        <title>Genomic Encyclopedia of Type Strains, Phase IV (KMG-IV): sequencing the most valuable type-strain genomes for metagenomic binning, comparative biology and taxonomic classification.</title>
        <authorList>
            <person name="Goeker M."/>
        </authorList>
    </citation>
    <scope>NUCLEOTIDE SEQUENCE [LARGE SCALE GENOMIC DNA]</scope>
    <source>
        <strain evidence="5 6">DSM 4733</strain>
    </source>
</reference>
<dbReference type="Gene3D" id="1.10.4040.10">
    <property type="entry name" value="Penicillinase repressor domain"/>
    <property type="match status" value="1"/>
</dbReference>
<dbReference type="EMBL" id="JAASQV010000007">
    <property type="protein sequence ID" value="NIJ67503.1"/>
    <property type="molecule type" value="Genomic_DNA"/>
</dbReference>
<dbReference type="Gene3D" id="1.10.10.10">
    <property type="entry name" value="Winged helix-like DNA-binding domain superfamily/Winged helix DNA-binding domain"/>
    <property type="match status" value="1"/>
</dbReference>
<accession>A0A7X5V3Z1</accession>
<evidence type="ECO:0000313" key="5">
    <source>
        <dbReference type="EMBL" id="NIJ67503.1"/>
    </source>
</evidence>
<comment type="caution">
    <text evidence="5">The sequence shown here is derived from an EMBL/GenBank/DDBJ whole genome shotgun (WGS) entry which is preliminary data.</text>
</comment>
<gene>
    <name evidence="5" type="ORF">FHR20_004487</name>
</gene>
<protein>
    <submittedName>
        <fullName evidence="5">Putative transcriptional regulator</fullName>
    </submittedName>
</protein>
<keyword evidence="2" id="KW-0805">Transcription regulation</keyword>
<dbReference type="Proteomes" id="UP000564677">
    <property type="component" value="Unassembled WGS sequence"/>
</dbReference>
<name>A0A7X5V3Z1_9SPHN</name>
<dbReference type="GO" id="GO:0045892">
    <property type="term" value="P:negative regulation of DNA-templated transcription"/>
    <property type="evidence" value="ECO:0007669"/>
    <property type="project" value="InterPro"/>
</dbReference>
<dbReference type="Pfam" id="PF03965">
    <property type="entry name" value="Penicillinase_R"/>
    <property type="match status" value="1"/>
</dbReference>
<organism evidence="5 6">
    <name type="scientific">Sphingomonas leidyi</name>
    <dbReference type="NCBI Taxonomy" id="68569"/>
    <lineage>
        <taxon>Bacteria</taxon>
        <taxon>Pseudomonadati</taxon>
        <taxon>Pseudomonadota</taxon>
        <taxon>Alphaproteobacteria</taxon>
        <taxon>Sphingomonadales</taxon>
        <taxon>Sphingomonadaceae</taxon>
        <taxon>Sphingomonas</taxon>
    </lineage>
</organism>
<dbReference type="SUPFAM" id="SSF46785">
    <property type="entry name" value="Winged helix' DNA-binding domain"/>
    <property type="match status" value="1"/>
</dbReference>
<dbReference type="GO" id="GO:0003677">
    <property type="term" value="F:DNA binding"/>
    <property type="evidence" value="ECO:0007669"/>
    <property type="project" value="UniProtKB-KW"/>
</dbReference>
<evidence type="ECO:0000256" key="4">
    <source>
        <dbReference type="ARBA" id="ARBA00023163"/>
    </source>
</evidence>
<evidence type="ECO:0000256" key="1">
    <source>
        <dbReference type="ARBA" id="ARBA00011046"/>
    </source>
</evidence>
<evidence type="ECO:0000256" key="3">
    <source>
        <dbReference type="ARBA" id="ARBA00023125"/>
    </source>
</evidence>
<dbReference type="RefSeq" id="WP_167301600.1">
    <property type="nucleotide sequence ID" value="NZ_CP170557.1"/>
</dbReference>
<keyword evidence="4" id="KW-0804">Transcription</keyword>
<dbReference type="InterPro" id="IPR005650">
    <property type="entry name" value="BlaI_family"/>
</dbReference>
<dbReference type="InterPro" id="IPR036390">
    <property type="entry name" value="WH_DNA-bd_sf"/>
</dbReference>
<evidence type="ECO:0000256" key="2">
    <source>
        <dbReference type="ARBA" id="ARBA00023015"/>
    </source>
</evidence>
<comment type="similarity">
    <text evidence="1">Belongs to the BlaI transcriptional regulatory family.</text>
</comment>
<sequence length="122" mass="13780">MDGLSRREREIINVLYRVGQATAAQVQEQLADPPSYTTVRTLLTILEGKGHVHHRVDGSRYVYEPAVAREHMGARAVETLLSTFYDNSVELMIAGMLDREEVPAEELDRLAEMIARARKDGR</sequence>
<proteinExistence type="inferred from homology"/>
<dbReference type="AlphaFoldDB" id="A0A7X5V3Z1"/>
<dbReference type="InterPro" id="IPR036388">
    <property type="entry name" value="WH-like_DNA-bd_sf"/>
</dbReference>
<dbReference type="PIRSF" id="PIRSF019455">
    <property type="entry name" value="CopR_AtkY"/>
    <property type="match status" value="1"/>
</dbReference>
<evidence type="ECO:0000313" key="6">
    <source>
        <dbReference type="Proteomes" id="UP000564677"/>
    </source>
</evidence>
<keyword evidence="3" id="KW-0238">DNA-binding</keyword>